<evidence type="ECO:0000313" key="3">
    <source>
        <dbReference type="Proteomes" id="UP000199681"/>
    </source>
</evidence>
<dbReference type="SUPFAM" id="SSF82771">
    <property type="entry name" value="GIY-YIG endonuclease"/>
    <property type="match status" value="1"/>
</dbReference>
<comment type="caution">
    <text evidence="2">The sequence shown here is derived from an EMBL/GenBank/DDBJ whole genome shotgun (WGS) entry which is preliminary data.</text>
</comment>
<gene>
    <name evidence="2" type="ORF">SAMN05216274_11737</name>
</gene>
<evidence type="ECO:0000259" key="1">
    <source>
        <dbReference type="PROSITE" id="PS50164"/>
    </source>
</evidence>
<dbReference type="InterPro" id="IPR035901">
    <property type="entry name" value="GIY-YIG_endonuc_sf"/>
</dbReference>
<dbReference type="Pfam" id="PF01541">
    <property type="entry name" value="GIY-YIG"/>
    <property type="match status" value="1"/>
</dbReference>
<dbReference type="CDD" id="cd10446">
    <property type="entry name" value="GIY-YIG_unchar_1"/>
    <property type="match status" value="1"/>
</dbReference>
<dbReference type="Proteomes" id="UP000199681">
    <property type="component" value="Unassembled WGS sequence"/>
</dbReference>
<feature type="domain" description="GIY-YIG" evidence="1">
    <location>
        <begin position="127"/>
        <end position="224"/>
    </location>
</feature>
<dbReference type="Gene3D" id="3.40.1440.10">
    <property type="entry name" value="GIY-YIG endonuclease"/>
    <property type="match status" value="1"/>
</dbReference>
<keyword evidence="3" id="KW-1185">Reference proteome</keyword>
<sequence length="228" mass="26188">MDEADFVLAFAQYPLYGPNFFIFGGLFETRLVIPKINKDSGYVLTPMLQHSEYIRRLIVKLDIPPGQSYLRWYETLQTSLIKPIIYELAPDTKLEAFPGYQNVLLRHSEMQRIIKNAEPSWRNALSNIKAVYVITDTSDGLLYVGSASGEADGLWQRWTAYANVNKLTGGNIKLEALLKERGPEHIVNHFQYSILEIFDKKTRDDTILQREAFWKKALNSRENGLNAN</sequence>
<evidence type="ECO:0000313" key="2">
    <source>
        <dbReference type="EMBL" id="SFH84058.1"/>
    </source>
</evidence>
<dbReference type="RefSeq" id="WP_198415613.1">
    <property type="nucleotide sequence ID" value="NZ_BKAC01000020.1"/>
</dbReference>
<organism evidence="2 3">
    <name type="scientific">Cryobacterium levicorallinum</name>
    <dbReference type="NCBI Taxonomy" id="995038"/>
    <lineage>
        <taxon>Bacteria</taxon>
        <taxon>Bacillati</taxon>
        <taxon>Actinomycetota</taxon>
        <taxon>Actinomycetes</taxon>
        <taxon>Micrococcales</taxon>
        <taxon>Microbacteriaceae</taxon>
        <taxon>Cryobacterium</taxon>
    </lineage>
</organism>
<accession>A0ABY1EH61</accession>
<protein>
    <submittedName>
        <fullName evidence="2">GIY-YIG catalytic domain-containing protein</fullName>
    </submittedName>
</protein>
<dbReference type="InterPro" id="IPR000305">
    <property type="entry name" value="GIY-YIG_endonuc"/>
</dbReference>
<dbReference type="PROSITE" id="PS50164">
    <property type="entry name" value="GIY_YIG"/>
    <property type="match status" value="1"/>
</dbReference>
<name>A0ABY1EH61_9MICO</name>
<dbReference type="EMBL" id="FOPW01000017">
    <property type="protein sequence ID" value="SFH84058.1"/>
    <property type="molecule type" value="Genomic_DNA"/>
</dbReference>
<dbReference type="SMART" id="SM00465">
    <property type="entry name" value="GIYc"/>
    <property type="match status" value="1"/>
</dbReference>
<reference evidence="2 3" key="1">
    <citation type="submission" date="2016-10" db="EMBL/GenBank/DDBJ databases">
        <authorList>
            <person name="Varghese N."/>
            <person name="Submissions S."/>
        </authorList>
    </citation>
    <scope>NUCLEOTIDE SEQUENCE [LARGE SCALE GENOMIC DNA]</scope>
    <source>
        <strain evidence="2 3">GMCC 1.11211</strain>
    </source>
</reference>
<proteinExistence type="predicted"/>